<feature type="region of interest" description="Disordered" evidence="1">
    <location>
        <begin position="372"/>
        <end position="401"/>
    </location>
</feature>
<dbReference type="AlphaFoldDB" id="A0AA88TCU9"/>
<protein>
    <submittedName>
        <fullName evidence="2">Uncharacterized protein</fullName>
    </submittedName>
</protein>
<accession>A0AA88TCU9</accession>
<evidence type="ECO:0000313" key="2">
    <source>
        <dbReference type="EMBL" id="KAK2874090.1"/>
    </source>
</evidence>
<dbReference type="EMBL" id="JAUYZG010000021">
    <property type="protein sequence ID" value="KAK2874090.1"/>
    <property type="molecule type" value="Genomic_DNA"/>
</dbReference>
<feature type="region of interest" description="Disordered" evidence="1">
    <location>
        <begin position="413"/>
        <end position="489"/>
    </location>
</feature>
<sequence length="516" mass="59009">MDMWDMSMQQTDCRHFEREEFHYLTNFPPRQESGCYSEVNVLVLSEVTTKSVSMKLRRNTVLRSRRLQQQRPDVKDSESISVVLSDTDSSQSDRVEEIKEHVSVIQGMKRLVRKSRAGASRRARKEDEGPISIVEPQHGAVQKISLAPGAKAEDTLEKLRLRADVPEIENEIECVLDESSNDLTVESGPSSPCGPVDTVRCRECERLFNKMRKQPPSIKKSRDTNPASLSCDVWVLLKKWHHQRRRHRAKGLLWTSLSQIRKLLEGDSDCAVVSRTQVNCSRPHVFQRRNLRRCKYLLSIQTNLSITKARSRHRKRAQSMVWPPVAGWKPLVKRKPSWNNTLSQQLSPLDLSVSVTQEDELLIDDNISRSNADLKQNSDASSKQRTTNVRGKLNKREVSDGVDGTRRVLKFDDMPESVAVETKEQRKSPRQKHKRGEIHEAQNGFQNEQQEEISEDSDGFRTPTDLFSVKPKIKQETQKKASASGVTKPAVQKPNFMSMLALLVKNQNQIIKESCK</sequence>
<organism evidence="2 3">
    <name type="scientific">Cirrhinus molitorella</name>
    <name type="common">mud carp</name>
    <dbReference type="NCBI Taxonomy" id="172907"/>
    <lineage>
        <taxon>Eukaryota</taxon>
        <taxon>Metazoa</taxon>
        <taxon>Chordata</taxon>
        <taxon>Craniata</taxon>
        <taxon>Vertebrata</taxon>
        <taxon>Euteleostomi</taxon>
        <taxon>Actinopterygii</taxon>
        <taxon>Neopterygii</taxon>
        <taxon>Teleostei</taxon>
        <taxon>Ostariophysi</taxon>
        <taxon>Cypriniformes</taxon>
        <taxon>Cyprinidae</taxon>
        <taxon>Labeoninae</taxon>
        <taxon>Labeonini</taxon>
        <taxon>Cirrhinus</taxon>
    </lineage>
</organism>
<reference evidence="2" key="1">
    <citation type="submission" date="2023-08" db="EMBL/GenBank/DDBJ databases">
        <title>Chromosome-level Genome Assembly of mud carp (Cirrhinus molitorella).</title>
        <authorList>
            <person name="Liu H."/>
        </authorList>
    </citation>
    <scope>NUCLEOTIDE SEQUENCE</scope>
    <source>
        <strain evidence="2">Prfri</strain>
        <tissue evidence="2">Muscle</tissue>
    </source>
</reference>
<proteinExistence type="predicted"/>
<keyword evidence="3" id="KW-1185">Reference proteome</keyword>
<evidence type="ECO:0000313" key="3">
    <source>
        <dbReference type="Proteomes" id="UP001187343"/>
    </source>
</evidence>
<name>A0AA88TCU9_9TELE</name>
<evidence type="ECO:0000256" key="1">
    <source>
        <dbReference type="SAM" id="MobiDB-lite"/>
    </source>
</evidence>
<dbReference type="Proteomes" id="UP001187343">
    <property type="component" value="Unassembled WGS sequence"/>
</dbReference>
<feature type="compositionally biased region" description="Polar residues" evidence="1">
    <location>
        <begin position="372"/>
        <end position="389"/>
    </location>
</feature>
<comment type="caution">
    <text evidence="2">The sequence shown here is derived from an EMBL/GenBank/DDBJ whole genome shotgun (WGS) entry which is preliminary data.</text>
</comment>
<gene>
    <name evidence="2" type="ORF">Q8A67_021243</name>
</gene>